<evidence type="ECO:0000256" key="3">
    <source>
        <dbReference type="ARBA" id="ARBA00022692"/>
    </source>
</evidence>
<keyword evidence="8" id="KW-1185">Reference proteome</keyword>
<keyword evidence="4 6" id="KW-1133">Transmembrane helix</keyword>
<name>A0AAD0ANP5_9FUSO</name>
<dbReference type="InterPro" id="IPR005538">
    <property type="entry name" value="LrgA/CidA"/>
</dbReference>
<dbReference type="PANTHER" id="PTHR33931:SF2">
    <property type="entry name" value="HOLIN-LIKE PROTEIN CIDA"/>
    <property type="match status" value="1"/>
</dbReference>
<dbReference type="Proteomes" id="UP000228552">
    <property type="component" value="Chromosome"/>
</dbReference>
<organism evidence="7 8">
    <name type="scientific">Fusobacterium pseudoperiodonticum</name>
    <dbReference type="NCBI Taxonomy" id="2663009"/>
    <lineage>
        <taxon>Bacteria</taxon>
        <taxon>Fusobacteriati</taxon>
        <taxon>Fusobacteriota</taxon>
        <taxon>Fusobacteriia</taxon>
        <taxon>Fusobacteriales</taxon>
        <taxon>Fusobacteriaceae</taxon>
        <taxon>Fusobacterium</taxon>
    </lineage>
</organism>
<evidence type="ECO:0000256" key="6">
    <source>
        <dbReference type="SAM" id="Phobius"/>
    </source>
</evidence>
<evidence type="ECO:0000313" key="7">
    <source>
        <dbReference type="EMBL" id="ATV62788.1"/>
    </source>
</evidence>
<evidence type="ECO:0000313" key="8">
    <source>
        <dbReference type="Proteomes" id="UP000228552"/>
    </source>
</evidence>
<dbReference type="RefSeq" id="WP_099988500.1">
    <property type="nucleotide sequence ID" value="NZ_CP024700.1"/>
</dbReference>
<gene>
    <name evidence="7" type="ORF">CTM74_13745</name>
</gene>
<reference evidence="7 8" key="1">
    <citation type="submission" date="2017-11" db="EMBL/GenBank/DDBJ databases">
        <title>Genome sequencing of Fusobacterium periodonticum KCOM 1263.</title>
        <authorList>
            <person name="Kook J.-K."/>
            <person name="Park S.-N."/>
            <person name="Lim Y.K."/>
        </authorList>
    </citation>
    <scope>NUCLEOTIDE SEQUENCE [LARGE SCALE GENOMIC DNA]</scope>
    <source>
        <strain evidence="7 8">KCOM 1263</strain>
    </source>
</reference>
<feature type="transmembrane region" description="Helical" evidence="6">
    <location>
        <begin position="82"/>
        <end position="109"/>
    </location>
</feature>
<protein>
    <submittedName>
        <fullName evidence="7">CidA/LrgA family protein</fullName>
    </submittedName>
</protein>
<keyword evidence="5 6" id="KW-0472">Membrane</keyword>
<dbReference type="EMBL" id="CP024700">
    <property type="protein sequence ID" value="ATV62788.1"/>
    <property type="molecule type" value="Genomic_DNA"/>
</dbReference>
<evidence type="ECO:0000256" key="1">
    <source>
        <dbReference type="ARBA" id="ARBA00004651"/>
    </source>
</evidence>
<accession>A0AAD0ANP5</accession>
<dbReference type="Pfam" id="PF03788">
    <property type="entry name" value="LrgA"/>
    <property type="match status" value="1"/>
</dbReference>
<evidence type="ECO:0000256" key="2">
    <source>
        <dbReference type="ARBA" id="ARBA00022475"/>
    </source>
</evidence>
<evidence type="ECO:0000256" key="5">
    <source>
        <dbReference type="ARBA" id="ARBA00023136"/>
    </source>
</evidence>
<keyword evidence="2" id="KW-1003">Cell membrane</keyword>
<feature type="transmembrane region" description="Helical" evidence="6">
    <location>
        <begin position="6"/>
        <end position="39"/>
    </location>
</feature>
<feature type="transmembrane region" description="Helical" evidence="6">
    <location>
        <begin position="59"/>
        <end position="76"/>
    </location>
</feature>
<dbReference type="AlphaFoldDB" id="A0AAD0ANP5"/>
<keyword evidence="3 6" id="KW-0812">Transmembrane</keyword>
<proteinExistence type="predicted"/>
<dbReference type="PANTHER" id="PTHR33931">
    <property type="entry name" value="HOLIN-LIKE PROTEIN CIDA-RELATED"/>
    <property type="match status" value="1"/>
</dbReference>
<sequence>MGQWIIILALALIGQFISDLISFPIPKTIIASIILFLLLEFKVLKVEYFKGVLAGCKKYLAFLFLPVGVGIMTQLNSAPAMVYVKVLLIMIISTILIMLVTGLIADFIIKVQEKILGNKDEKEGKNE</sequence>
<evidence type="ECO:0000256" key="4">
    <source>
        <dbReference type="ARBA" id="ARBA00022989"/>
    </source>
</evidence>
<dbReference type="GO" id="GO:0005886">
    <property type="term" value="C:plasma membrane"/>
    <property type="evidence" value="ECO:0007669"/>
    <property type="project" value="UniProtKB-SubCell"/>
</dbReference>
<comment type="subcellular location">
    <subcellularLocation>
        <location evidence="1">Cell membrane</location>
        <topology evidence="1">Multi-pass membrane protein</topology>
    </subcellularLocation>
</comment>